<accession>A0A6N4RDK0</accession>
<evidence type="ECO:0000256" key="1">
    <source>
        <dbReference type="ARBA" id="ARBA00004651"/>
    </source>
</evidence>
<feature type="transmembrane region" description="Helical" evidence="6">
    <location>
        <begin position="350"/>
        <end position="372"/>
    </location>
</feature>
<feature type="transmembrane region" description="Helical" evidence="6">
    <location>
        <begin position="379"/>
        <end position="398"/>
    </location>
</feature>
<dbReference type="EMBL" id="VAFM01000001">
    <property type="protein sequence ID" value="TKW61208.1"/>
    <property type="molecule type" value="Genomic_DNA"/>
</dbReference>
<keyword evidence="5 6" id="KW-0472">Membrane</keyword>
<comment type="caution">
    <text evidence="7">The sequence shown here is derived from an EMBL/GenBank/DDBJ whole genome shotgun (WGS) entry which is preliminary data.</text>
</comment>
<reference evidence="7 8" key="1">
    <citation type="journal article" date="2017" name="Nat. Commun.">
        <title>In situ click chemistry generation of cyclooxygenase-2 inhibitors.</title>
        <authorList>
            <person name="Bhardwaj A."/>
            <person name="Kaur J."/>
            <person name="Wuest M."/>
            <person name="Wuest F."/>
        </authorList>
    </citation>
    <scope>NUCLEOTIDE SEQUENCE [LARGE SCALE GENOMIC DNA]</scope>
    <source>
        <strain evidence="7">S2_018_000_R2_106</strain>
    </source>
</reference>
<gene>
    <name evidence="7" type="ORF">DI628_00845</name>
</gene>
<feature type="transmembrane region" description="Helical" evidence="6">
    <location>
        <begin position="404"/>
        <end position="427"/>
    </location>
</feature>
<organism evidence="7 8">
    <name type="scientific">Blastochloris viridis</name>
    <name type="common">Rhodopseudomonas viridis</name>
    <dbReference type="NCBI Taxonomy" id="1079"/>
    <lineage>
        <taxon>Bacteria</taxon>
        <taxon>Pseudomonadati</taxon>
        <taxon>Pseudomonadota</taxon>
        <taxon>Alphaproteobacteria</taxon>
        <taxon>Hyphomicrobiales</taxon>
        <taxon>Blastochloridaceae</taxon>
        <taxon>Blastochloris</taxon>
    </lineage>
</organism>
<feature type="transmembrane region" description="Helical" evidence="6">
    <location>
        <begin position="235"/>
        <end position="257"/>
    </location>
</feature>
<dbReference type="GO" id="GO:0005886">
    <property type="term" value="C:plasma membrane"/>
    <property type="evidence" value="ECO:0007669"/>
    <property type="project" value="UniProtKB-SubCell"/>
</dbReference>
<evidence type="ECO:0000256" key="3">
    <source>
        <dbReference type="ARBA" id="ARBA00022692"/>
    </source>
</evidence>
<keyword evidence="4 6" id="KW-1133">Transmembrane helix</keyword>
<evidence type="ECO:0000256" key="5">
    <source>
        <dbReference type="ARBA" id="ARBA00023136"/>
    </source>
</evidence>
<feature type="transmembrane region" description="Helical" evidence="6">
    <location>
        <begin position="126"/>
        <end position="146"/>
    </location>
</feature>
<feature type="transmembrane region" description="Helical" evidence="6">
    <location>
        <begin position="312"/>
        <end position="338"/>
    </location>
</feature>
<evidence type="ECO:0000256" key="6">
    <source>
        <dbReference type="SAM" id="Phobius"/>
    </source>
</evidence>
<dbReference type="Proteomes" id="UP000320948">
    <property type="component" value="Unassembled WGS sequence"/>
</dbReference>
<dbReference type="PANTHER" id="PTHR30250">
    <property type="entry name" value="PST FAMILY PREDICTED COLANIC ACID TRANSPORTER"/>
    <property type="match status" value="1"/>
</dbReference>
<feature type="transmembrane region" description="Helical" evidence="6">
    <location>
        <begin position="102"/>
        <end position="120"/>
    </location>
</feature>
<protein>
    <recommendedName>
        <fullName evidence="9">Polysaccharide biosynthesis protein</fullName>
    </recommendedName>
</protein>
<feature type="transmembrane region" description="Helical" evidence="6">
    <location>
        <begin position="269"/>
        <end position="292"/>
    </location>
</feature>
<feature type="transmembrane region" description="Helical" evidence="6">
    <location>
        <begin position="57"/>
        <end position="81"/>
    </location>
</feature>
<evidence type="ECO:0008006" key="9">
    <source>
        <dbReference type="Google" id="ProtNLM"/>
    </source>
</evidence>
<dbReference type="PANTHER" id="PTHR30250:SF11">
    <property type="entry name" value="O-ANTIGEN TRANSPORTER-RELATED"/>
    <property type="match status" value="1"/>
</dbReference>
<feature type="transmembrane region" description="Helical" evidence="6">
    <location>
        <begin position="21"/>
        <end position="45"/>
    </location>
</feature>
<evidence type="ECO:0000313" key="7">
    <source>
        <dbReference type="EMBL" id="TKW61208.1"/>
    </source>
</evidence>
<evidence type="ECO:0000256" key="2">
    <source>
        <dbReference type="ARBA" id="ARBA00022475"/>
    </source>
</evidence>
<comment type="subcellular location">
    <subcellularLocation>
        <location evidence="1">Cell membrane</location>
        <topology evidence="1">Multi-pass membrane protein</topology>
    </subcellularLocation>
</comment>
<name>A0A6N4RDK0_BLAVI</name>
<feature type="transmembrane region" description="Helical" evidence="6">
    <location>
        <begin position="185"/>
        <end position="206"/>
    </location>
</feature>
<dbReference type="AlphaFoldDB" id="A0A6N4RDK0"/>
<proteinExistence type="predicted"/>
<keyword evidence="3 6" id="KW-0812">Transmembrane</keyword>
<evidence type="ECO:0000256" key="4">
    <source>
        <dbReference type="ARBA" id="ARBA00022989"/>
    </source>
</evidence>
<keyword evidence="2" id="KW-1003">Cell membrane</keyword>
<feature type="transmembrane region" description="Helical" evidence="6">
    <location>
        <begin position="158"/>
        <end position="179"/>
    </location>
</feature>
<evidence type="ECO:0000313" key="8">
    <source>
        <dbReference type="Proteomes" id="UP000320948"/>
    </source>
</evidence>
<sequence length="437" mass="48880">MMNHVFELVNKQFRSPARRQLMFMLMATVTGSALTLVVQMVLGMLLPPDEFGEIRLIWGYFLLAAPFVLLGVVAPLGRLAISPRSHARRLLYWRETLRWWRIPGVIVTLGLAGFSLMGWITVNPTLMVPLAVMMLSVPLWCMTDLYQTFWKFIRARNMASIGLFVAKLGLLVGLLLVWLRPFETAALNFSSGYVLGMLGAVLGLHLMHGRATATLEPCDTHDRLNAREWGVVKRFMPVALIANVVNVLAVQMDVILMDRFAIDPHEVGLYLFAMMFAATVLLVQDPVISFLLPELGTVNEREPERLARKVLVYQAALSGFMLMMAVAMVVVVPYLITWFFDEAYRDASRYLPYVGLVAVVQGSMGILYQGLFVRNQMHLSTLFTMIATLIALCTAVLLMPHYGLWGLIIGKLTGGVVFAVLGITALLRFQGVKMHDN</sequence>
<dbReference type="InterPro" id="IPR050833">
    <property type="entry name" value="Poly_Biosynth_Transport"/>
</dbReference>